<dbReference type="AlphaFoldDB" id="A0A372MFG0"/>
<dbReference type="Gene3D" id="1.10.10.10">
    <property type="entry name" value="Winged helix-like DNA-binding domain superfamily/Winged helix DNA-binding domain"/>
    <property type="match status" value="1"/>
</dbReference>
<dbReference type="PROSITE" id="PS50995">
    <property type="entry name" value="HTH_MARR_2"/>
    <property type="match status" value="1"/>
</dbReference>
<dbReference type="InterPro" id="IPR000835">
    <property type="entry name" value="HTH_MarR-typ"/>
</dbReference>
<dbReference type="InterPro" id="IPR036390">
    <property type="entry name" value="WH_DNA-bd_sf"/>
</dbReference>
<dbReference type="Pfam" id="PF01047">
    <property type="entry name" value="MarR"/>
    <property type="match status" value="1"/>
</dbReference>
<dbReference type="EMBL" id="QUWK01000013">
    <property type="protein sequence ID" value="RFU94036.1"/>
    <property type="molecule type" value="Genomic_DNA"/>
</dbReference>
<organism evidence="5 6">
    <name type="scientific">Sphaerochaeta halotolerans</name>
    <dbReference type="NCBI Taxonomy" id="2293840"/>
    <lineage>
        <taxon>Bacteria</taxon>
        <taxon>Pseudomonadati</taxon>
        <taxon>Spirochaetota</taxon>
        <taxon>Spirochaetia</taxon>
        <taxon>Spirochaetales</taxon>
        <taxon>Sphaerochaetaceae</taxon>
        <taxon>Sphaerochaeta</taxon>
    </lineage>
</organism>
<reference evidence="6" key="1">
    <citation type="submission" date="2018-08" db="EMBL/GenBank/DDBJ databases">
        <authorList>
            <person name="Grouzdev D.S."/>
            <person name="Krutkina M.S."/>
        </authorList>
    </citation>
    <scope>NUCLEOTIDE SEQUENCE [LARGE SCALE GENOMIC DNA]</scope>
    <source>
        <strain evidence="6">4-11</strain>
    </source>
</reference>
<keyword evidence="1" id="KW-0805">Transcription regulation</keyword>
<comment type="caution">
    <text evidence="5">The sequence shown here is derived from an EMBL/GenBank/DDBJ whole genome shotgun (WGS) entry which is preliminary data.</text>
</comment>
<name>A0A372MFG0_9SPIR</name>
<dbReference type="PANTHER" id="PTHR42756:SF1">
    <property type="entry name" value="TRANSCRIPTIONAL REPRESSOR OF EMRAB OPERON"/>
    <property type="match status" value="1"/>
</dbReference>
<dbReference type="GO" id="GO:0003700">
    <property type="term" value="F:DNA-binding transcription factor activity"/>
    <property type="evidence" value="ECO:0007669"/>
    <property type="project" value="InterPro"/>
</dbReference>
<evidence type="ECO:0000256" key="2">
    <source>
        <dbReference type="ARBA" id="ARBA00023125"/>
    </source>
</evidence>
<protein>
    <submittedName>
        <fullName evidence="5">MarR family transcriptional regulator</fullName>
    </submittedName>
</protein>
<evidence type="ECO:0000313" key="5">
    <source>
        <dbReference type="EMBL" id="RFU94036.1"/>
    </source>
</evidence>
<reference evidence="5 6" key="2">
    <citation type="submission" date="2018-09" db="EMBL/GenBank/DDBJ databases">
        <title>Genome of Sphaerochaeta halotolerans strain 4-11.</title>
        <authorList>
            <person name="Nazina T.N."/>
            <person name="Sokolova D.S."/>
        </authorList>
    </citation>
    <scope>NUCLEOTIDE SEQUENCE [LARGE SCALE GENOMIC DNA]</scope>
    <source>
        <strain evidence="5 6">4-11</strain>
    </source>
</reference>
<accession>A0A372MFG0</accession>
<dbReference type="SMART" id="SM00347">
    <property type="entry name" value="HTH_MARR"/>
    <property type="match status" value="1"/>
</dbReference>
<evidence type="ECO:0000313" key="6">
    <source>
        <dbReference type="Proteomes" id="UP000264002"/>
    </source>
</evidence>
<dbReference type="Proteomes" id="UP000264002">
    <property type="component" value="Unassembled WGS sequence"/>
</dbReference>
<evidence type="ECO:0000259" key="4">
    <source>
        <dbReference type="PROSITE" id="PS50995"/>
    </source>
</evidence>
<keyword evidence="2" id="KW-0238">DNA-binding</keyword>
<sequence length="142" mass="16241">MNTSLGHLVAILHRNNQMYLNTHLKAYGITSAEVGILMNLFKEEGKTQEELSKWLHIDKAATTRTVHTLEEKGIIIRKQDDRDHRCNRIFLTEKGKTLETKVVPVVLAWSDHISKITGKETYSRLCNDLASIFTALKKEPIQ</sequence>
<keyword evidence="6" id="KW-1185">Reference proteome</keyword>
<evidence type="ECO:0000256" key="1">
    <source>
        <dbReference type="ARBA" id="ARBA00023015"/>
    </source>
</evidence>
<dbReference type="PRINTS" id="PR00598">
    <property type="entry name" value="HTHMARR"/>
</dbReference>
<evidence type="ECO:0000256" key="3">
    <source>
        <dbReference type="ARBA" id="ARBA00023163"/>
    </source>
</evidence>
<dbReference type="PANTHER" id="PTHR42756">
    <property type="entry name" value="TRANSCRIPTIONAL REGULATOR, MARR"/>
    <property type="match status" value="1"/>
</dbReference>
<dbReference type="GO" id="GO:0003677">
    <property type="term" value="F:DNA binding"/>
    <property type="evidence" value="ECO:0007669"/>
    <property type="project" value="UniProtKB-KW"/>
</dbReference>
<dbReference type="InterPro" id="IPR036388">
    <property type="entry name" value="WH-like_DNA-bd_sf"/>
</dbReference>
<feature type="domain" description="HTH marR-type" evidence="4">
    <location>
        <begin position="1"/>
        <end position="142"/>
    </location>
</feature>
<dbReference type="RefSeq" id="WP_117331143.1">
    <property type="nucleotide sequence ID" value="NZ_QUWK01000013.1"/>
</dbReference>
<gene>
    <name evidence="5" type="ORF">DYP60_11435</name>
</gene>
<dbReference type="SUPFAM" id="SSF46785">
    <property type="entry name" value="Winged helix' DNA-binding domain"/>
    <property type="match status" value="1"/>
</dbReference>
<proteinExistence type="predicted"/>
<keyword evidence="3" id="KW-0804">Transcription</keyword>